<evidence type="ECO:0000313" key="5">
    <source>
        <dbReference type="Proteomes" id="UP000052943"/>
    </source>
</evidence>
<sequence length="469" mass="53347">MTRSSYSGEDSDVRYYSSSSESSVSSESDVDDSDSLALGLNGKSETQQKFKRLRRIFLNRPSKLKKKKENNQRQKCSSSRDRSQSKRKPSKANVTERRQYTNYRRQSNSSNNSSVADDRPADRLSRAFAGSSSRPLQAAIEQHINALREQKKRHSAHRDSRANILRLSDANQVQNILEQAMDELQFLKKQEERALENQVRLIRESYALRLEVLQQQYLNKVAEIEDEMYAAVQNRQEECDATILAAAKKLQDQTQRALQSDFTTMKSESIEQQLDSNSSISTDSSSASQSKVRRHRRLGNDPLSSPRPASPVSQQRAKLQALEEKLAAFSPESLNRVKNELATPVRTKGENTPAKCKRETVKCDRPSEAVVCNADEWRASPMSPLRKGPSYWKNGISLEVRDIEEIYSKTAKSNKSDQVDDAPTAKTARRGAPISLLSRRFLRPEEEEELRHLRTSIGLAKDWMARHTK</sequence>
<name>A0A0W8CE08_PHYNI</name>
<feature type="region of interest" description="Disordered" evidence="2">
    <location>
        <begin position="262"/>
        <end position="318"/>
    </location>
</feature>
<keyword evidence="1" id="KW-0175">Coiled coil</keyword>
<comment type="caution">
    <text evidence="4">The sequence shown here is derived from an EMBL/GenBank/DDBJ whole genome shotgun (WGS) entry which is preliminary data.</text>
</comment>
<evidence type="ECO:0000313" key="4">
    <source>
        <dbReference type="EMBL" id="KUF82295.1"/>
    </source>
</evidence>
<feature type="compositionally biased region" description="Low complexity" evidence="2">
    <location>
        <begin position="276"/>
        <end position="290"/>
    </location>
</feature>
<dbReference type="OrthoDB" id="128298at2759"/>
<feature type="region of interest" description="Disordered" evidence="2">
    <location>
        <begin position="1"/>
        <end position="121"/>
    </location>
</feature>
<proteinExistence type="predicted"/>
<feature type="region of interest" description="Disordered" evidence="2">
    <location>
        <begin position="411"/>
        <end position="433"/>
    </location>
</feature>
<dbReference type="AlphaFoldDB" id="A0A0W8CE08"/>
<dbReference type="Proteomes" id="UP000052943">
    <property type="component" value="Unassembled WGS sequence"/>
</dbReference>
<organism evidence="4 5">
    <name type="scientific">Phytophthora nicotianae</name>
    <name type="common">Potato buckeye rot agent</name>
    <name type="synonym">Phytophthora parasitica</name>
    <dbReference type="NCBI Taxonomy" id="4792"/>
    <lineage>
        <taxon>Eukaryota</taxon>
        <taxon>Sar</taxon>
        <taxon>Stramenopiles</taxon>
        <taxon>Oomycota</taxon>
        <taxon>Peronosporomycetes</taxon>
        <taxon>Peronosporales</taxon>
        <taxon>Peronosporaceae</taxon>
        <taxon>Phytophthora</taxon>
    </lineage>
</organism>
<dbReference type="EMBL" id="LNFO01004578">
    <property type="protein sequence ID" value="KUF80303.1"/>
    <property type="molecule type" value="Genomic_DNA"/>
</dbReference>
<dbReference type="EMBL" id="LNFO01003784">
    <property type="protein sequence ID" value="KUF82295.1"/>
    <property type="molecule type" value="Genomic_DNA"/>
</dbReference>
<feature type="compositionally biased region" description="Basic residues" evidence="2">
    <location>
        <begin position="49"/>
        <end position="68"/>
    </location>
</feature>
<gene>
    <name evidence="4" type="ORF">AM587_10007284</name>
    <name evidence="3" type="ORF">AM587_10016926</name>
</gene>
<protein>
    <submittedName>
        <fullName evidence="4">Uncharacterized protein</fullName>
    </submittedName>
</protein>
<feature type="compositionally biased region" description="Low complexity" evidence="2">
    <location>
        <begin position="14"/>
        <end position="27"/>
    </location>
</feature>
<feature type="compositionally biased region" description="Polar residues" evidence="2">
    <location>
        <begin position="262"/>
        <end position="275"/>
    </location>
</feature>
<evidence type="ECO:0000313" key="3">
    <source>
        <dbReference type="EMBL" id="KUF80303.1"/>
    </source>
</evidence>
<reference evidence="4 5" key="1">
    <citation type="submission" date="2015-11" db="EMBL/GenBank/DDBJ databases">
        <title>Genomes and virulence difference between two physiological races of Phytophthora nicotianae.</title>
        <authorList>
            <person name="Liu H."/>
            <person name="Ma X."/>
            <person name="Yu H."/>
            <person name="Fang D."/>
            <person name="Li Y."/>
            <person name="Wang X."/>
            <person name="Wang W."/>
            <person name="Dong Y."/>
            <person name="Xiao B."/>
        </authorList>
    </citation>
    <scope>NUCLEOTIDE SEQUENCE [LARGE SCALE GENOMIC DNA]</scope>
    <source>
        <strain evidence="4">Race 0</strain>
        <strain evidence="5">race 0</strain>
    </source>
</reference>
<evidence type="ECO:0000256" key="2">
    <source>
        <dbReference type="SAM" id="MobiDB-lite"/>
    </source>
</evidence>
<feature type="coiled-coil region" evidence="1">
    <location>
        <begin position="170"/>
        <end position="204"/>
    </location>
</feature>
<accession>A0A0W8CE08</accession>
<evidence type="ECO:0000256" key="1">
    <source>
        <dbReference type="SAM" id="Coils"/>
    </source>
</evidence>